<dbReference type="InterPro" id="IPR052974">
    <property type="entry name" value="GH79_Enzymes"/>
</dbReference>
<dbReference type="PANTHER" id="PTHR36183:SF2">
    <property type="entry name" value="BETA-GLUCURONIDASE C-TERMINAL DOMAIN-CONTAINING PROTEIN"/>
    <property type="match status" value="1"/>
</dbReference>
<dbReference type="Proteomes" id="UP000053259">
    <property type="component" value="Unassembled WGS sequence"/>
</dbReference>
<proteinExistence type="predicted"/>
<dbReference type="AlphaFoldDB" id="A0A0D1XV53"/>
<evidence type="ECO:0000313" key="1">
    <source>
        <dbReference type="EMBL" id="KIW06671.1"/>
    </source>
</evidence>
<evidence type="ECO:0008006" key="3">
    <source>
        <dbReference type="Google" id="ProtNLM"/>
    </source>
</evidence>
<dbReference type="InterPro" id="IPR017853">
    <property type="entry name" value="GH"/>
</dbReference>
<dbReference type="SUPFAM" id="SSF51445">
    <property type="entry name" value="(Trans)glycosidases"/>
    <property type="match status" value="1"/>
</dbReference>
<keyword evidence="2" id="KW-1185">Reference proteome</keyword>
<protein>
    <recommendedName>
        <fullName evidence="3">Beta-glucuronidase C-terminal domain-containing protein</fullName>
    </recommendedName>
</protein>
<evidence type="ECO:0000313" key="2">
    <source>
        <dbReference type="Proteomes" id="UP000053259"/>
    </source>
</evidence>
<organism evidence="1 2">
    <name type="scientific">Verruconis gallopava</name>
    <dbReference type="NCBI Taxonomy" id="253628"/>
    <lineage>
        <taxon>Eukaryota</taxon>
        <taxon>Fungi</taxon>
        <taxon>Dikarya</taxon>
        <taxon>Ascomycota</taxon>
        <taxon>Pezizomycotina</taxon>
        <taxon>Dothideomycetes</taxon>
        <taxon>Pleosporomycetidae</taxon>
        <taxon>Venturiales</taxon>
        <taxon>Sympoventuriaceae</taxon>
        <taxon>Verruconis</taxon>
    </lineage>
</organism>
<gene>
    <name evidence="1" type="ORF">PV09_02377</name>
</gene>
<sequence>MKLSTSLVNLAARAASINITGNKLITVPSSEPPFSKALDPLLASFSLEFQYWPKYAGNATGHPNEYVNQLLANLGQRVGKSPAIRVGGTSENTAYVDTSFQLWNSSQIQEVFGPFTQRSNTSIGRDWYKIAGDLPAGTEFTFGLNLYNESEVATQTKMLADAFYGSGANITKNVSLKFIQVGNEPNFYFPTAAEYVAHWIPLAETVMKNIKMGGEEYPTFWIGSDAFGFGGFTLTGTLEAGILENQNINSQSYGKSYWLGEANTYAAEAIFGQSNTAESAIWTVDYMLHAASMGIERVYLHSTPNRLFSVFQPGWGFTNGTGIERPHIMPTYNGLLVVNEMVGTSGTSKIAEIENANENIASYGVWDHGKLARLAVINSEVYDQTTINRPALNVILSGGYMEKH</sequence>
<dbReference type="EMBL" id="KN847534">
    <property type="protein sequence ID" value="KIW06671.1"/>
    <property type="molecule type" value="Genomic_DNA"/>
</dbReference>
<dbReference type="InParanoid" id="A0A0D1XV53"/>
<accession>A0A0D1XV53</accession>
<dbReference type="RefSeq" id="XP_016216540.1">
    <property type="nucleotide sequence ID" value="XM_016355404.1"/>
</dbReference>
<dbReference type="HOGENOM" id="CLU_022148_2_0_1"/>
<dbReference type="Gene3D" id="3.20.20.80">
    <property type="entry name" value="Glycosidases"/>
    <property type="match status" value="2"/>
</dbReference>
<dbReference type="VEuPathDB" id="FungiDB:PV09_02377"/>
<dbReference type="PANTHER" id="PTHR36183">
    <property type="entry name" value="BETA-GLUCURONIDASE"/>
    <property type="match status" value="1"/>
</dbReference>
<name>A0A0D1XV53_9PEZI</name>
<reference evidence="1 2" key="1">
    <citation type="submission" date="2015-01" db="EMBL/GenBank/DDBJ databases">
        <title>The Genome Sequence of Ochroconis gallopava CBS43764.</title>
        <authorList>
            <consortium name="The Broad Institute Genomics Platform"/>
            <person name="Cuomo C."/>
            <person name="de Hoog S."/>
            <person name="Gorbushina A."/>
            <person name="Stielow B."/>
            <person name="Teixiera M."/>
            <person name="Abouelleil A."/>
            <person name="Chapman S.B."/>
            <person name="Priest M."/>
            <person name="Young S.K."/>
            <person name="Wortman J."/>
            <person name="Nusbaum C."/>
            <person name="Birren B."/>
        </authorList>
    </citation>
    <scope>NUCLEOTIDE SEQUENCE [LARGE SCALE GENOMIC DNA]</scope>
    <source>
        <strain evidence="1 2">CBS 43764</strain>
    </source>
</reference>
<dbReference type="OrthoDB" id="2831684at2759"/>
<dbReference type="GeneID" id="27310350"/>